<name>A0AAE1MB89_9FABA</name>
<dbReference type="GO" id="GO:0008270">
    <property type="term" value="F:zinc ion binding"/>
    <property type="evidence" value="ECO:0007669"/>
    <property type="project" value="UniProtKB-KW"/>
</dbReference>
<dbReference type="AlphaFoldDB" id="A0AAE1MB89"/>
<dbReference type="CDD" id="cd19821">
    <property type="entry name" value="Bbox1_BBX-like"/>
    <property type="match status" value="1"/>
</dbReference>
<proteinExistence type="predicted"/>
<evidence type="ECO:0000259" key="6">
    <source>
        <dbReference type="PROSITE" id="PS50119"/>
    </source>
</evidence>
<feature type="region of interest" description="Disordered" evidence="5">
    <location>
        <begin position="404"/>
        <end position="484"/>
    </location>
</feature>
<dbReference type="PANTHER" id="PTHR31717">
    <property type="entry name" value="ZINC FINGER PROTEIN CONSTANS-LIKE 10"/>
    <property type="match status" value="1"/>
</dbReference>
<dbReference type="InterPro" id="IPR000315">
    <property type="entry name" value="Znf_B-box"/>
</dbReference>
<dbReference type="SMART" id="SM00336">
    <property type="entry name" value="BBOX"/>
    <property type="match status" value="2"/>
</dbReference>
<feature type="compositionally biased region" description="Polar residues" evidence="5">
    <location>
        <begin position="127"/>
        <end position="138"/>
    </location>
</feature>
<dbReference type="PROSITE" id="PS50119">
    <property type="entry name" value="ZF_BBOX"/>
    <property type="match status" value="1"/>
</dbReference>
<dbReference type="Proteomes" id="UP001293593">
    <property type="component" value="Unassembled WGS sequence"/>
</dbReference>
<keyword evidence="8" id="KW-1185">Reference proteome</keyword>
<keyword evidence="2 4" id="KW-0863">Zinc-finger</keyword>
<evidence type="ECO:0000313" key="8">
    <source>
        <dbReference type="Proteomes" id="UP001293593"/>
    </source>
</evidence>
<gene>
    <name evidence="7" type="ORF">QN277_003842</name>
</gene>
<dbReference type="PANTHER" id="PTHR31717:SF40">
    <property type="entry name" value="ZINC FINGER PROTEIN CONSTANS-LIKE 10"/>
    <property type="match status" value="1"/>
</dbReference>
<dbReference type="InterPro" id="IPR049808">
    <property type="entry name" value="CONSTANS-like_Bbox1"/>
</dbReference>
<feature type="region of interest" description="Disordered" evidence="5">
    <location>
        <begin position="363"/>
        <end position="388"/>
    </location>
</feature>
<comment type="caution">
    <text evidence="7">The sequence shown here is derived from an EMBL/GenBank/DDBJ whole genome shotgun (WGS) entry which is preliminary data.</text>
</comment>
<feature type="region of interest" description="Disordered" evidence="5">
    <location>
        <begin position="127"/>
        <end position="151"/>
    </location>
</feature>
<reference evidence="7" key="1">
    <citation type="submission" date="2023-10" db="EMBL/GenBank/DDBJ databases">
        <title>Chromosome-level genome of the transformable northern wattle, Acacia crassicarpa.</title>
        <authorList>
            <person name="Massaro I."/>
            <person name="Sinha N.R."/>
            <person name="Poethig S."/>
            <person name="Leichty A.R."/>
        </authorList>
    </citation>
    <scope>NUCLEOTIDE SEQUENCE</scope>
    <source>
        <strain evidence="7">Acra3RX</strain>
        <tissue evidence="7">Leaf</tissue>
    </source>
</reference>
<organism evidence="7 8">
    <name type="scientific">Acacia crassicarpa</name>
    <name type="common">northern wattle</name>
    <dbReference type="NCBI Taxonomy" id="499986"/>
    <lineage>
        <taxon>Eukaryota</taxon>
        <taxon>Viridiplantae</taxon>
        <taxon>Streptophyta</taxon>
        <taxon>Embryophyta</taxon>
        <taxon>Tracheophyta</taxon>
        <taxon>Spermatophyta</taxon>
        <taxon>Magnoliopsida</taxon>
        <taxon>eudicotyledons</taxon>
        <taxon>Gunneridae</taxon>
        <taxon>Pentapetalae</taxon>
        <taxon>rosids</taxon>
        <taxon>fabids</taxon>
        <taxon>Fabales</taxon>
        <taxon>Fabaceae</taxon>
        <taxon>Caesalpinioideae</taxon>
        <taxon>mimosoid clade</taxon>
        <taxon>Acacieae</taxon>
        <taxon>Acacia</taxon>
    </lineage>
</organism>
<sequence>MERACEFCTSLRPVVYCKADEAYLCLSCDAKVHKANALSSRHLRTLVCNLCRNHFAYAQCLDHRILICRGCDQKLHDPSLKHQKRAIRSYMGCPSAKDFAVLWGFELNEIESSGSVDLNAVNLSERSGNQTGGHSMVSSGAKFDGGSSSQQGQKLYKDLERQIILQQIIDLKRFQICENSNQSALVNVPQETVSSSPMYHTRKNYDETCDQHTQNPQDFNNNNLQERDSPMAEMKLESLSSTFSELDNLPSSPMIDLPLNSEFFWTCKSTPESNQLWSHNIQDLGICEELSCQDDFNIPEVDLTFQNFEELFGGDQDPVRGLVGDNDMSCSSIEKDISLDKSDIFNERTMEDSSEAVSIAISQSANDDKDIAPPNQYDPKNMDLPQKIRPSHSTISFSFSRCNPESSFTDHHDTGLSPHSEGKGNSSYFPELEVSNMATGGNDPVRIKEKKSQQREKQARGQTRKPGANVRKRMKGQPAKAESY</sequence>
<dbReference type="EMBL" id="JAWXYG010000010">
    <property type="protein sequence ID" value="KAK4260767.1"/>
    <property type="molecule type" value="Genomic_DNA"/>
</dbReference>
<keyword evidence="3" id="KW-0862">Zinc</keyword>
<accession>A0AAE1MB89</accession>
<feature type="compositionally biased region" description="Basic and acidic residues" evidence="5">
    <location>
        <begin position="445"/>
        <end position="459"/>
    </location>
</feature>
<keyword evidence="1" id="KW-0479">Metal-binding</keyword>
<evidence type="ECO:0000313" key="7">
    <source>
        <dbReference type="EMBL" id="KAK4260767.1"/>
    </source>
</evidence>
<evidence type="ECO:0000256" key="5">
    <source>
        <dbReference type="SAM" id="MobiDB-lite"/>
    </source>
</evidence>
<evidence type="ECO:0000256" key="1">
    <source>
        <dbReference type="ARBA" id="ARBA00022723"/>
    </source>
</evidence>
<evidence type="ECO:0000256" key="3">
    <source>
        <dbReference type="ARBA" id="ARBA00022833"/>
    </source>
</evidence>
<feature type="domain" description="B box-type" evidence="6">
    <location>
        <begin position="43"/>
        <end position="87"/>
    </location>
</feature>
<protein>
    <recommendedName>
        <fullName evidence="6">B box-type domain-containing protein</fullName>
    </recommendedName>
</protein>
<evidence type="ECO:0000256" key="2">
    <source>
        <dbReference type="ARBA" id="ARBA00022771"/>
    </source>
</evidence>
<evidence type="ECO:0000256" key="4">
    <source>
        <dbReference type="PROSITE-ProRule" id="PRU00024"/>
    </source>
</evidence>